<keyword evidence="1" id="KW-0472">Membrane</keyword>
<feature type="transmembrane region" description="Helical" evidence="1">
    <location>
        <begin position="114"/>
        <end position="135"/>
    </location>
</feature>
<evidence type="ECO:0000313" key="2">
    <source>
        <dbReference type="EMBL" id="KAK4183541.1"/>
    </source>
</evidence>
<gene>
    <name evidence="2" type="ORF">QBC35DRAFT_518154</name>
</gene>
<protein>
    <recommendedName>
        <fullName evidence="4">MARVEL domain-containing protein</fullName>
    </recommendedName>
</protein>
<feature type="transmembrane region" description="Helical" evidence="1">
    <location>
        <begin position="58"/>
        <end position="75"/>
    </location>
</feature>
<name>A0AAN6WLL5_9PEZI</name>
<evidence type="ECO:0000313" key="3">
    <source>
        <dbReference type="Proteomes" id="UP001302126"/>
    </source>
</evidence>
<proteinExistence type="predicted"/>
<keyword evidence="3" id="KW-1185">Reference proteome</keyword>
<feature type="transmembrane region" description="Helical" evidence="1">
    <location>
        <begin position="194"/>
        <end position="217"/>
    </location>
</feature>
<feature type="transmembrane region" description="Helical" evidence="1">
    <location>
        <begin position="87"/>
        <end position="107"/>
    </location>
</feature>
<evidence type="ECO:0008006" key="4">
    <source>
        <dbReference type="Google" id="ProtNLM"/>
    </source>
</evidence>
<organism evidence="2 3">
    <name type="scientific">Podospora australis</name>
    <dbReference type="NCBI Taxonomy" id="1536484"/>
    <lineage>
        <taxon>Eukaryota</taxon>
        <taxon>Fungi</taxon>
        <taxon>Dikarya</taxon>
        <taxon>Ascomycota</taxon>
        <taxon>Pezizomycotina</taxon>
        <taxon>Sordariomycetes</taxon>
        <taxon>Sordariomycetidae</taxon>
        <taxon>Sordariales</taxon>
        <taxon>Podosporaceae</taxon>
        <taxon>Podospora</taxon>
    </lineage>
</organism>
<reference evidence="2" key="1">
    <citation type="journal article" date="2023" name="Mol. Phylogenet. Evol.">
        <title>Genome-scale phylogeny and comparative genomics of the fungal order Sordariales.</title>
        <authorList>
            <person name="Hensen N."/>
            <person name="Bonometti L."/>
            <person name="Westerberg I."/>
            <person name="Brannstrom I.O."/>
            <person name="Guillou S."/>
            <person name="Cros-Aarteil S."/>
            <person name="Calhoun S."/>
            <person name="Haridas S."/>
            <person name="Kuo A."/>
            <person name="Mondo S."/>
            <person name="Pangilinan J."/>
            <person name="Riley R."/>
            <person name="LaButti K."/>
            <person name="Andreopoulos B."/>
            <person name="Lipzen A."/>
            <person name="Chen C."/>
            <person name="Yan M."/>
            <person name="Daum C."/>
            <person name="Ng V."/>
            <person name="Clum A."/>
            <person name="Steindorff A."/>
            <person name="Ohm R.A."/>
            <person name="Martin F."/>
            <person name="Silar P."/>
            <person name="Natvig D.O."/>
            <person name="Lalanne C."/>
            <person name="Gautier V."/>
            <person name="Ament-Velasquez S.L."/>
            <person name="Kruys A."/>
            <person name="Hutchinson M.I."/>
            <person name="Powell A.J."/>
            <person name="Barry K."/>
            <person name="Miller A.N."/>
            <person name="Grigoriev I.V."/>
            <person name="Debuchy R."/>
            <person name="Gladieux P."/>
            <person name="Hiltunen Thoren M."/>
            <person name="Johannesson H."/>
        </authorList>
    </citation>
    <scope>NUCLEOTIDE SEQUENCE</scope>
    <source>
        <strain evidence="2">PSN309</strain>
    </source>
</reference>
<reference evidence="2" key="2">
    <citation type="submission" date="2023-05" db="EMBL/GenBank/DDBJ databases">
        <authorList>
            <consortium name="Lawrence Berkeley National Laboratory"/>
            <person name="Steindorff A."/>
            <person name="Hensen N."/>
            <person name="Bonometti L."/>
            <person name="Westerberg I."/>
            <person name="Brannstrom I.O."/>
            <person name="Guillou S."/>
            <person name="Cros-Aarteil S."/>
            <person name="Calhoun S."/>
            <person name="Haridas S."/>
            <person name="Kuo A."/>
            <person name="Mondo S."/>
            <person name="Pangilinan J."/>
            <person name="Riley R."/>
            <person name="Labutti K."/>
            <person name="Andreopoulos B."/>
            <person name="Lipzen A."/>
            <person name="Chen C."/>
            <person name="Yanf M."/>
            <person name="Daum C."/>
            <person name="Ng V."/>
            <person name="Clum A."/>
            <person name="Ohm R."/>
            <person name="Martin F."/>
            <person name="Silar P."/>
            <person name="Natvig D."/>
            <person name="Lalanne C."/>
            <person name="Gautier V."/>
            <person name="Ament-Velasquez S.L."/>
            <person name="Kruys A."/>
            <person name="Hutchinson M.I."/>
            <person name="Powell A.J."/>
            <person name="Barry K."/>
            <person name="Miller A.N."/>
            <person name="Grigoriev I.V."/>
            <person name="Debuchy R."/>
            <person name="Gladieux P."/>
            <person name="Thoren M.H."/>
            <person name="Johannesson H."/>
        </authorList>
    </citation>
    <scope>NUCLEOTIDE SEQUENCE</scope>
    <source>
        <strain evidence="2">PSN309</strain>
    </source>
</reference>
<dbReference type="AlphaFoldDB" id="A0AAN6WLL5"/>
<dbReference type="Proteomes" id="UP001302126">
    <property type="component" value="Unassembled WGS sequence"/>
</dbReference>
<sequence length="230" mass="24775">MVRARSDAIGILKTVKKERPSLDLVTDFEDTDAIKMRFQPPHLGALGLTFTVMRAGQFASLIAVIGLCANFISVISHAEHSPPGELIAALTVSVIAVLYVVISYILYYDNMLPMLLTSGIDGLFLIACIVVAALLGKPLSSLSCASLPDTDSVLNLVLPLPSPIPVLPTVVITKTISLPSFVRLARATCYEMKAVWGLSITLCVLFAFSSMVGAGLWQRVRRESKKDIEG</sequence>
<comment type="caution">
    <text evidence="2">The sequence shown here is derived from an EMBL/GenBank/DDBJ whole genome shotgun (WGS) entry which is preliminary data.</text>
</comment>
<dbReference type="EMBL" id="MU864541">
    <property type="protein sequence ID" value="KAK4183541.1"/>
    <property type="molecule type" value="Genomic_DNA"/>
</dbReference>
<accession>A0AAN6WLL5</accession>
<keyword evidence="1" id="KW-0812">Transmembrane</keyword>
<evidence type="ECO:0000256" key="1">
    <source>
        <dbReference type="SAM" id="Phobius"/>
    </source>
</evidence>
<keyword evidence="1" id="KW-1133">Transmembrane helix</keyword>